<feature type="compositionally biased region" description="Low complexity" evidence="2">
    <location>
        <begin position="543"/>
        <end position="562"/>
    </location>
</feature>
<reference evidence="4" key="1">
    <citation type="journal article" date="2021" name="Open Biol.">
        <title>Shared evolutionary footprints suggest mitochondrial oxidative damage underlies multiple complex I losses in fungi.</title>
        <authorList>
            <person name="Schikora-Tamarit M.A."/>
            <person name="Marcet-Houben M."/>
            <person name="Nosek J."/>
            <person name="Gabaldon T."/>
        </authorList>
    </citation>
    <scope>NUCLEOTIDE SEQUENCE</scope>
    <source>
        <strain evidence="4">CBS6075</strain>
    </source>
</reference>
<gene>
    <name evidence="4" type="ORF">OGAPHI_007250</name>
</gene>
<feature type="compositionally biased region" description="Polar residues" evidence="2">
    <location>
        <begin position="573"/>
        <end position="590"/>
    </location>
</feature>
<feature type="compositionally biased region" description="Basic residues" evidence="2">
    <location>
        <begin position="615"/>
        <end position="629"/>
    </location>
</feature>
<feature type="region of interest" description="Disordered" evidence="2">
    <location>
        <begin position="1"/>
        <end position="108"/>
    </location>
</feature>
<feature type="compositionally biased region" description="Polar residues" evidence="2">
    <location>
        <begin position="492"/>
        <end position="503"/>
    </location>
</feature>
<name>A0A9P8NUN2_9ASCO</name>
<feature type="compositionally biased region" description="Polar residues" evidence="2">
    <location>
        <begin position="1"/>
        <end position="13"/>
    </location>
</feature>
<dbReference type="PANTHER" id="PTHR15228:SF25">
    <property type="entry name" value="F-BAR DOMAIN-CONTAINING PROTEIN"/>
    <property type="match status" value="1"/>
</dbReference>
<dbReference type="GO" id="GO:0060237">
    <property type="term" value="P:regulation of fungal-type cell wall organization"/>
    <property type="evidence" value="ECO:0007669"/>
    <property type="project" value="TreeGrafter"/>
</dbReference>
<dbReference type="InterPro" id="IPR051025">
    <property type="entry name" value="RhoGAP"/>
</dbReference>
<dbReference type="SMART" id="SM00324">
    <property type="entry name" value="RhoGAP"/>
    <property type="match status" value="1"/>
</dbReference>
<feature type="region of interest" description="Disordered" evidence="2">
    <location>
        <begin position="260"/>
        <end position="295"/>
    </location>
</feature>
<dbReference type="PANTHER" id="PTHR15228">
    <property type="entry name" value="SPERMATHECAL PHYSIOLOGY VARIANT"/>
    <property type="match status" value="1"/>
</dbReference>
<dbReference type="SUPFAM" id="SSF48350">
    <property type="entry name" value="GTPase activation domain, GAP"/>
    <property type="match status" value="1"/>
</dbReference>
<organism evidence="4 5">
    <name type="scientific">Ogataea philodendri</name>
    <dbReference type="NCBI Taxonomy" id="1378263"/>
    <lineage>
        <taxon>Eukaryota</taxon>
        <taxon>Fungi</taxon>
        <taxon>Dikarya</taxon>
        <taxon>Ascomycota</taxon>
        <taxon>Saccharomycotina</taxon>
        <taxon>Pichiomycetes</taxon>
        <taxon>Pichiales</taxon>
        <taxon>Pichiaceae</taxon>
        <taxon>Ogataea</taxon>
    </lineage>
</organism>
<feature type="compositionally biased region" description="Low complexity" evidence="2">
    <location>
        <begin position="504"/>
        <end position="515"/>
    </location>
</feature>
<feature type="compositionally biased region" description="Acidic residues" evidence="2">
    <location>
        <begin position="472"/>
        <end position="484"/>
    </location>
</feature>
<sequence>MSEPSSPNKNSLTGWWKQLKKGDGELSSPTPIHASHQTADSGSVYSSLDTKSVSSPTPQFRATSPSLLPPLTSPTRPFLGYKSRSSHSVGPPSFQENNGSQEKLKQHRDSFIQQRQMDYIGDSSVFGCSLEESIKVAEAKIYISSDRDGLIRYGRIPRVVALCGSYLKKHGLDVEGIFRVAGSTKRIKQLQLIFSSPPTYGSKIDWDGYTVHDAASLFRRFLGSLPEPLIPLSMYESFREPLRSRPNIVRYLKEKEKRMADVQEPRAAAEEKKQEQDELTDEQVKQKKKAKKEKIKKERKEALKEYARLIEQLPELQRQLLFYILDLLAIFNAHCDKNLMPAKNLAAIFQPSVLSHSDHDMSPEEYALSSLVIEFMIEYSYKILPAAQQVTKKKSTLDAASSTPASAGNGSANGNGNDADRDVSCASLMLPPTTTFPRKHSKSMSSVQSPSDMLRVNSTKTKLKDSTANTTDEVDSALDTEDDETRPLAQRLSVTSLGSQKVRSSFSSPSKTSPTEVKGESPLKAEVPNASKGDLRPPAFKVSSSETSSLSSLQNQNQNQTQFGSLPKILHPGSQSFEPSSIDENLNMLTEPSDDERETRWEADQNNSTGEKKSWFKRLRSRSASKSRK</sequence>
<dbReference type="GeneID" id="70239214"/>
<feature type="compositionally biased region" description="Polar residues" evidence="2">
    <location>
        <begin position="443"/>
        <end position="471"/>
    </location>
</feature>
<feature type="compositionally biased region" description="Basic and acidic residues" evidence="2">
    <location>
        <begin position="260"/>
        <end position="276"/>
    </location>
</feature>
<protein>
    <recommendedName>
        <fullName evidence="3">Rho-GAP domain-containing protein</fullName>
    </recommendedName>
</protein>
<dbReference type="InterPro" id="IPR008936">
    <property type="entry name" value="Rho_GTPase_activation_prot"/>
</dbReference>
<keyword evidence="1" id="KW-0343">GTPase activation</keyword>
<feature type="region of interest" description="Disordered" evidence="2">
    <location>
        <begin position="400"/>
        <end position="629"/>
    </location>
</feature>
<feature type="domain" description="Rho-GAP" evidence="3">
    <location>
        <begin position="145"/>
        <end position="384"/>
    </location>
</feature>
<comment type="caution">
    <text evidence="4">The sequence shown here is derived from an EMBL/GenBank/DDBJ whole genome shotgun (WGS) entry which is preliminary data.</text>
</comment>
<dbReference type="GO" id="GO:0005096">
    <property type="term" value="F:GTPase activator activity"/>
    <property type="evidence" value="ECO:0007669"/>
    <property type="project" value="UniProtKB-KW"/>
</dbReference>
<dbReference type="Gene3D" id="1.10.555.10">
    <property type="entry name" value="Rho GTPase activation protein"/>
    <property type="match status" value="1"/>
</dbReference>
<dbReference type="RefSeq" id="XP_046057756.1">
    <property type="nucleotide sequence ID" value="XM_046208625.1"/>
</dbReference>
<feature type="compositionally biased region" description="Polar residues" evidence="2">
    <location>
        <begin position="27"/>
        <end position="62"/>
    </location>
</feature>
<dbReference type="Pfam" id="PF00620">
    <property type="entry name" value="RhoGAP"/>
    <property type="match status" value="2"/>
</dbReference>
<dbReference type="GO" id="GO:0005938">
    <property type="term" value="C:cell cortex"/>
    <property type="evidence" value="ECO:0007669"/>
    <property type="project" value="TreeGrafter"/>
</dbReference>
<accession>A0A9P8NUN2</accession>
<evidence type="ECO:0000256" key="1">
    <source>
        <dbReference type="ARBA" id="ARBA00022468"/>
    </source>
</evidence>
<dbReference type="Proteomes" id="UP000769157">
    <property type="component" value="Unassembled WGS sequence"/>
</dbReference>
<evidence type="ECO:0000259" key="3">
    <source>
        <dbReference type="PROSITE" id="PS50238"/>
    </source>
</evidence>
<dbReference type="GO" id="GO:0007165">
    <property type="term" value="P:signal transduction"/>
    <property type="evidence" value="ECO:0007669"/>
    <property type="project" value="InterPro"/>
</dbReference>
<evidence type="ECO:0000313" key="5">
    <source>
        <dbReference type="Proteomes" id="UP000769157"/>
    </source>
</evidence>
<dbReference type="InterPro" id="IPR000198">
    <property type="entry name" value="RhoGAP_dom"/>
</dbReference>
<evidence type="ECO:0000256" key="2">
    <source>
        <dbReference type="SAM" id="MobiDB-lite"/>
    </source>
</evidence>
<dbReference type="AlphaFoldDB" id="A0A9P8NUN2"/>
<feature type="compositionally biased region" description="Low complexity" evidence="2">
    <location>
        <begin position="400"/>
        <end position="417"/>
    </location>
</feature>
<dbReference type="OrthoDB" id="3196451at2759"/>
<dbReference type="EMBL" id="JAEUBE010000511">
    <property type="protein sequence ID" value="KAH3660045.1"/>
    <property type="molecule type" value="Genomic_DNA"/>
</dbReference>
<dbReference type="PROSITE" id="PS50238">
    <property type="entry name" value="RHOGAP"/>
    <property type="match status" value="1"/>
</dbReference>
<keyword evidence="5" id="KW-1185">Reference proteome</keyword>
<proteinExistence type="predicted"/>
<evidence type="ECO:0000313" key="4">
    <source>
        <dbReference type="EMBL" id="KAH3660045.1"/>
    </source>
</evidence>
<reference evidence="4" key="2">
    <citation type="submission" date="2021-01" db="EMBL/GenBank/DDBJ databases">
        <authorList>
            <person name="Schikora-Tamarit M.A."/>
        </authorList>
    </citation>
    <scope>NUCLEOTIDE SEQUENCE</scope>
    <source>
        <strain evidence="4">CBS6075</strain>
    </source>
</reference>